<feature type="region of interest" description="Disordered" evidence="2">
    <location>
        <begin position="1377"/>
        <end position="1412"/>
    </location>
</feature>
<evidence type="ECO:0000256" key="1">
    <source>
        <dbReference type="SAM" id="Coils"/>
    </source>
</evidence>
<comment type="caution">
    <text evidence="4">The sequence shown here is derived from an EMBL/GenBank/DDBJ whole genome shotgun (WGS) entry which is preliminary data.</text>
</comment>
<feature type="region of interest" description="Disordered" evidence="2">
    <location>
        <begin position="1301"/>
        <end position="1342"/>
    </location>
</feature>
<sequence length="1981" mass="216090">MVPMKSKVKSFSQLDPLKTDNSSTASSQSPLQTLGYLSKTPACDCPEVRAAGKGDWRPTQGSGRHNSPLYGRHFKRPSSSSVDSNESEIATTTLQQTSGLAPVSSSSSFLNGAIATGMLVQPLRTLQKSRSMHNKWEQGAAQQMRMELSSSRASLSSRANSSEDVFTSTSSLIYDDKENGPRSCPSTFNDANRPLSKRRQPRSGELIVSKLQPTRNNVNNMLTYVHELQMSEVSLRKELLKTKRHTEEELNQSLSKLSELQRTMQEVEQDRKRSRRKLEKKEQHIRELAAKLERAEATQDKTRPCRRNVFSIDGLPRIAEEDTSHIETKALPTGQQVPPKEAKRLESLSQTPATLRIEALLPPSEQNQLSEPILHPIETSKDESTQSAIISPPLWDPWASGGAVPMKDLPPIFTIGSTGLDPDATPIVEYATTMVGDYELKSVLSSPRQGQDLLDDSSNVCPTQEENDQQQKYASPTLPLDQHEGVLFATLNSSSVVGTDSFPPPPPHSHQQNFSPPEKQDAAHEQMLESMAIKELSSQSDAMLHVEAMSPIRVSPNKQQDTDTAIHDSEFHVWNGFPDPQDVHMSAARIATSNEDPSPTSVVGHLTDLPLQLPVQASPSVPFTQFNATGPSERFSSQPFSPSKIQPNRVASTSRDMIEAVPTKPVSLETLLIDFFTEVDNKRLKMAKVYGKRYAGREKWLFTELSKRYGAAKVAALKARFENGSGGDASAVINHGKSSNDPHATNSSDVLTPAKAGRQGHLGHPQFVHPPTPVRSVDLSAGASVPSVVSPVAPFQEKDESRSQTRQVAEGVNTDSSPSKRTFANPVLPPKRPTEGNIPSLSDPPPSSSTLQETGEGDNATAVGTDGATFRSGPARMARHGEPTGQFNQLLSRPQTDNSNTALLGLRQRHQLSARSQTNTGEERPAVTFEGLLRELYKTHQPDKLKNVSIVAKQYAGRERELVGLLKAKYGVLSVKRLEENLDILERTHRAHTSDKGTRKKRGCFVRTVSLMFWLSVLLYFSFGAVFVSFIVLDVWGCRSFDSEEQELEADGDCLPLKKELETFTYERIPTYVGESHLNACFCSEWKARESVLFDTFSDEDLVKLAQLVPFSPESFGAPWIATVKEQVPSQCFYDNYAKPVVDLSLNAGLFVWYSVVELAGYAEVSEKFHVVKNAVDYYFGETAEVDNERFADNIDADVLPVEKAQVIEDEAVAVAPGLLEEVSVEKELDTFDEKRKADDLATSDRATDMTDNVLAEDDVSEGMTTANEEGFSLLSETDREELARTEVVNVLEPEDVAPVQAAESIDVGEQDLTNEAEAEETWTDASIPAEEAESVGGADDGASAFTETEVADVALEWKKKNVDFEYTLFNDIEEVSEAESVGDADDEASTFTETEGADDAEEENVATEKASFDNIEEVSEAAMEVNEEMSAEDVIAVSEDVVEVEVRQDGLDLSYAESETDEALTAESAELSILSVDKESDPLFGGDVEPSALGEKKEVVNAQDASEDVFVGAAEEEFAPVMKGVNEDFATPTSSAIDADVEVMNFGSDIATSSEVFEIEAENDERSQLASNELPNITNIEELALNSVGEEIAASSLSEGRESKAGKGLDDLAEADAQVTETMSDEEERVQGDANALVAKDLEPSFSSSDIDAELILAEEGNVRSSNDGYMAIKKKSDDDHEQLVAFAEMEEPISDNGDEKMFEEKSKEADDEMVIPAEVSELEIEEEYVNGGDIVAPELTEYLENQDYDLKESVEEAPAVSAEIEAVDEWSNLLPEVEVENLEEIPNEMDKVGAESTAPNEIEVMQSVSEVDLVHELDEGSVALFEATVGPDDENIVYVEHAGEVDEDVGDTEAVGSSLAEIDSLLTDDAESIEGSPIAGDVENVGIADEETRISDEIETAALEAATVTHQVDAIGGPKVSHADGPTDVDGETSELQQAVDESSAPAIEEEANDGFASAVNKVLARLVEPFEAAKTDEL</sequence>
<keyword evidence="3" id="KW-0812">Transmembrane</keyword>
<keyword evidence="3" id="KW-0472">Membrane</keyword>
<feature type="region of interest" description="Disordered" evidence="2">
    <location>
        <begin position="496"/>
        <end position="523"/>
    </location>
</feature>
<feature type="region of interest" description="Disordered" evidence="2">
    <location>
        <begin position="1"/>
        <end position="89"/>
    </location>
</feature>
<reference evidence="4" key="1">
    <citation type="submission" date="2022-12" db="EMBL/GenBank/DDBJ databases">
        <authorList>
            <person name="Webb A."/>
        </authorList>
    </citation>
    <scope>NUCLEOTIDE SEQUENCE</scope>
    <source>
        <strain evidence="4">Pd1</strain>
    </source>
</reference>
<feature type="region of interest" description="Disordered" evidence="2">
    <location>
        <begin position="792"/>
        <end position="898"/>
    </location>
</feature>
<feature type="compositionally biased region" description="Acidic residues" evidence="2">
    <location>
        <begin position="1307"/>
        <end position="1323"/>
    </location>
</feature>
<evidence type="ECO:0000313" key="5">
    <source>
        <dbReference type="Proteomes" id="UP001162029"/>
    </source>
</evidence>
<feature type="region of interest" description="Disordered" evidence="2">
    <location>
        <begin position="1695"/>
        <end position="1716"/>
    </location>
</feature>
<feature type="compositionally biased region" description="Basic and acidic residues" evidence="2">
    <location>
        <begin position="46"/>
        <end position="56"/>
    </location>
</feature>
<feature type="compositionally biased region" description="Polar residues" evidence="2">
    <location>
        <begin position="736"/>
        <end position="750"/>
    </location>
</feature>
<evidence type="ECO:0000313" key="4">
    <source>
        <dbReference type="EMBL" id="CAI5718379.1"/>
    </source>
</evidence>
<keyword evidence="5" id="KW-1185">Reference proteome</keyword>
<evidence type="ECO:0000256" key="3">
    <source>
        <dbReference type="SAM" id="Phobius"/>
    </source>
</evidence>
<organism evidence="4 5">
    <name type="scientific">Peronospora destructor</name>
    <dbReference type="NCBI Taxonomy" id="86335"/>
    <lineage>
        <taxon>Eukaryota</taxon>
        <taxon>Sar</taxon>
        <taxon>Stramenopiles</taxon>
        <taxon>Oomycota</taxon>
        <taxon>Peronosporomycetes</taxon>
        <taxon>Peronosporales</taxon>
        <taxon>Peronosporaceae</taxon>
        <taxon>Peronospora</taxon>
    </lineage>
</organism>
<dbReference type="Proteomes" id="UP001162029">
    <property type="component" value="Unassembled WGS sequence"/>
</dbReference>
<proteinExistence type="predicted"/>
<feature type="compositionally biased region" description="Basic and acidic residues" evidence="2">
    <location>
        <begin position="1699"/>
        <end position="1710"/>
    </location>
</feature>
<name>A0AAV0TAX5_9STRA</name>
<keyword evidence="3" id="KW-1133">Transmembrane helix</keyword>
<protein>
    <submittedName>
        <fullName evidence="4">Uncharacterized protein</fullName>
    </submittedName>
</protein>
<feature type="compositionally biased region" description="Polar residues" evidence="2">
    <location>
        <begin position="813"/>
        <end position="822"/>
    </location>
</feature>
<feature type="transmembrane region" description="Helical" evidence="3">
    <location>
        <begin position="1009"/>
        <end position="1033"/>
    </location>
</feature>
<evidence type="ECO:0000256" key="2">
    <source>
        <dbReference type="SAM" id="MobiDB-lite"/>
    </source>
</evidence>
<feature type="compositionally biased region" description="Polar residues" evidence="2">
    <location>
        <begin position="885"/>
        <end position="898"/>
    </location>
</feature>
<feature type="region of interest" description="Disordered" evidence="2">
    <location>
        <begin position="730"/>
        <end position="779"/>
    </location>
</feature>
<feature type="compositionally biased region" description="Acidic residues" evidence="2">
    <location>
        <begin position="1396"/>
        <end position="1406"/>
    </location>
</feature>
<feature type="region of interest" description="Disordered" evidence="2">
    <location>
        <begin position="628"/>
        <end position="647"/>
    </location>
</feature>
<feature type="region of interest" description="Disordered" evidence="2">
    <location>
        <begin position="173"/>
        <end position="203"/>
    </location>
</feature>
<feature type="region of interest" description="Disordered" evidence="2">
    <location>
        <begin position="446"/>
        <end position="472"/>
    </location>
</feature>
<feature type="compositionally biased region" description="Acidic residues" evidence="2">
    <location>
        <begin position="1377"/>
        <end position="1389"/>
    </location>
</feature>
<feature type="compositionally biased region" description="Polar residues" evidence="2">
    <location>
        <begin position="9"/>
        <end position="32"/>
    </location>
</feature>
<feature type="region of interest" description="Disordered" evidence="2">
    <location>
        <begin position="1920"/>
        <end position="1955"/>
    </location>
</feature>
<gene>
    <name evidence="4" type="ORF">PDE001_LOCUS1854</name>
</gene>
<keyword evidence="1" id="KW-0175">Coiled coil</keyword>
<feature type="compositionally biased region" description="Polar residues" evidence="2">
    <location>
        <begin position="456"/>
        <end position="472"/>
    </location>
</feature>
<feature type="coiled-coil region" evidence="1">
    <location>
        <begin position="243"/>
        <end position="301"/>
    </location>
</feature>
<accession>A0AAV0TAX5</accession>
<dbReference type="EMBL" id="CANTFM010000327">
    <property type="protein sequence ID" value="CAI5718379.1"/>
    <property type="molecule type" value="Genomic_DNA"/>
</dbReference>